<evidence type="ECO:0000313" key="2">
    <source>
        <dbReference type="Proteomes" id="UP000198640"/>
    </source>
</evidence>
<dbReference type="EMBL" id="FNOY01000002">
    <property type="protein sequence ID" value="SDX48759.1"/>
    <property type="molecule type" value="Genomic_DNA"/>
</dbReference>
<dbReference type="STRING" id="44576.SAMN05421881_100253"/>
<proteinExistence type="predicted"/>
<sequence length="82" mass="9745">MIVHALLDSIMSRSFYFCQTRVLSLHNSVSIIFGGLPLNYRQLFWKIYADRLFSDDILFIFCSEGQKYLYMICKFNMENGRD</sequence>
<evidence type="ECO:0000313" key="1">
    <source>
        <dbReference type="EMBL" id="SDX48759.1"/>
    </source>
</evidence>
<accession>A0A1H3C5I7</accession>
<dbReference type="Proteomes" id="UP000198640">
    <property type="component" value="Unassembled WGS sequence"/>
</dbReference>
<gene>
    <name evidence="1" type="ORF">SAMN05421881_100253</name>
</gene>
<organism evidence="1 2">
    <name type="scientific">Nitrosomonas halophila</name>
    <dbReference type="NCBI Taxonomy" id="44576"/>
    <lineage>
        <taxon>Bacteria</taxon>
        <taxon>Pseudomonadati</taxon>
        <taxon>Pseudomonadota</taxon>
        <taxon>Betaproteobacteria</taxon>
        <taxon>Nitrosomonadales</taxon>
        <taxon>Nitrosomonadaceae</taxon>
        <taxon>Nitrosomonas</taxon>
    </lineage>
</organism>
<keyword evidence="2" id="KW-1185">Reference proteome</keyword>
<name>A0A1H3C5I7_9PROT</name>
<protein>
    <submittedName>
        <fullName evidence="1">Uncharacterized protein</fullName>
    </submittedName>
</protein>
<dbReference type="AlphaFoldDB" id="A0A1H3C5I7"/>
<reference evidence="1 2" key="1">
    <citation type="submission" date="2016-10" db="EMBL/GenBank/DDBJ databases">
        <authorList>
            <person name="de Groot N.N."/>
        </authorList>
    </citation>
    <scope>NUCLEOTIDE SEQUENCE [LARGE SCALE GENOMIC DNA]</scope>
    <source>
        <strain evidence="1 2">Nm1</strain>
    </source>
</reference>